<keyword evidence="4 7" id="KW-1133">Transmembrane helix</keyword>
<dbReference type="GO" id="GO:0042910">
    <property type="term" value="F:xenobiotic transmembrane transporter activity"/>
    <property type="evidence" value="ECO:0007669"/>
    <property type="project" value="InterPro"/>
</dbReference>
<keyword evidence="5 7" id="KW-0472">Membrane</keyword>
<evidence type="ECO:0000313" key="8">
    <source>
        <dbReference type="EMBL" id="EFA78620.1"/>
    </source>
</evidence>
<evidence type="ECO:0000256" key="4">
    <source>
        <dbReference type="ARBA" id="ARBA00022989"/>
    </source>
</evidence>
<name>D3BIJ6_HETP5</name>
<evidence type="ECO:0000256" key="5">
    <source>
        <dbReference type="ARBA" id="ARBA00023136"/>
    </source>
</evidence>
<gene>
    <name evidence="8" type="ORF">PPL_08075</name>
</gene>
<feature type="transmembrane region" description="Helical" evidence="7">
    <location>
        <begin position="108"/>
        <end position="130"/>
    </location>
</feature>
<dbReference type="Proteomes" id="UP000001396">
    <property type="component" value="Unassembled WGS sequence"/>
</dbReference>
<dbReference type="InterPro" id="IPR045069">
    <property type="entry name" value="MATE_euk"/>
</dbReference>
<comment type="caution">
    <text evidence="8">The sequence shown here is derived from an EMBL/GenBank/DDBJ whole genome shotgun (WGS) entry which is preliminary data.</text>
</comment>
<feature type="transmembrane region" description="Helical" evidence="7">
    <location>
        <begin position="150"/>
        <end position="168"/>
    </location>
</feature>
<feature type="transmembrane region" description="Helical" evidence="7">
    <location>
        <begin position="180"/>
        <end position="200"/>
    </location>
</feature>
<protein>
    <submittedName>
        <fullName evidence="8">Uncharacterized protein</fullName>
    </submittedName>
</protein>
<keyword evidence="9" id="KW-1185">Reference proteome</keyword>
<dbReference type="GO" id="GO:1990961">
    <property type="term" value="P:xenobiotic detoxification by transmembrane export across the plasma membrane"/>
    <property type="evidence" value="ECO:0007669"/>
    <property type="project" value="InterPro"/>
</dbReference>
<dbReference type="AlphaFoldDB" id="D3BIJ6"/>
<reference evidence="8 9" key="1">
    <citation type="journal article" date="2011" name="Genome Res.">
        <title>Phylogeny-wide analysis of social amoeba genomes highlights ancient origins for complex intercellular communication.</title>
        <authorList>
            <person name="Heidel A.J."/>
            <person name="Lawal H.M."/>
            <person name="Felder M."/>
            <person name="Schilde C."/>
            <person name="Helps N.R."/>
            <person name="Tunggal B."/>
            <person name="Rivero F."/>
            <person name="John U."/>
            <person name="Schleicher M."/>
            <person name="Eichinger L."/>
            <person name="Platzer M."/>
            <person name="Noegel A.A."/>
            <person name="Schaap P."/>
            <person name="Gloeckner G."/>
        </authorList>
    </citation>
    <scope>NUCLEOTIDE SEQUENCE [LARGE SCALE GENOMIC DNA]</scope>
    <source>
        <strain evidence="9">ATCC 26659 / Pp 5 / PN500</strain>
    </source>
</reference>
<dbReference type="FunCoup" id="D3BIJ6">
    <property type="interactions" value="35"/>
</dbReference>
<dbReference type="GO" id="GO:0016020">
    <property type="term" value="C:membrane"/>
    <property type="evidence" value="ECO:0007669"/>
    <property type="project" value="UniProtKB-SubCell"/>
</dbReference>
<feature type="transmembrane region" description="Helical" evidence="7">
    <location>
        <begin position="65"/>
        <end position="87"/>
    </location>
</feature>
<dbReference type="PANTHER" id="PTHR11206">
    <property type="entry name" value="MULTIDRUG RESISTANCE PROTEIN"/>
    <property type="match status" value="1"/>
</dbReference>
<evidence type="ECO:0000256" key="2">
    <source>
        <dbReference type="ARBA" id="ARBA00010199"/>
    </source>
</evidence>
<feature type="transmembrane region" description="Helical" evidence="7">
    <location>
        <begin position="29"/>
        <end position="53"/>
    </location>
</feature>
<dbReference type="EMBL" id="ADBJ01000037">
    <property type="protein sequence ID" value="EFA78620.1"/>
    <property type="molecule type" value="Genomic_DNA"/>
</dbReference>
<dbReference type="InterPro" id="IPR002528">
    <property type="entry name" value="MATE_fam"/>
</dbReference>
<dbReference type="STRING" id="670386.D3BIJ6"/>
<feature type="transmembrane region" description="Helical" evidence="7">
    <location>
        <begin position="341"/>
        <end position="360"/>
    </location>
</feature>
<dbReference type="GO" id="GO:0015297">
    <property type="term" value="F:antiporter activity"/>
    <property type="evidence" value="ECO:0007669"/>
    <property type="project" value="InterPro"/>
</dbReference>
<dbReference type="RefSeq" id="XP_020430744.1">
    <property type="nucleotide sequence ID" value="XM_020578905.1"/>
</dbReference>
<proteinExistence type="inferred from homology"/>
<feature type="transmembrane region" description="Helical" evidence="7">
    <location>
        <begin position="220"/>
        <end position="239"/>
    </location>
</feature>
<evidence type="ECO:0000313" key="9">
    <source>
        <dbReference type="Proteomes" id="UP000001396"/>
    </source>
</evidence>
<dbReference type="Pfam" id="PF01554">
    <property type="entry name" value="MatE"/>
    <property type="match status" value="2"/>
</dbReference>
<comment type="subcellular location">
    <subcellularLocation>
        <location evidence="1">Membrane</location>
        <topology evidence="1">Multi-pass membrane protein</topology>
    </subcellularLocation>
</comment>
<evidence type="ECO:0000256" key="6">
    <source>
        <dbReference type="SAM" id="MobiDB-lite"/>
    </source>
</evidence>
<evidence type="ECO:0000256" key="1">
    <source>
        <dbReference type="ARBA" id="ARBA00004141"/>
    </source>
</evidence>
<accession>D3BIJ6</accession>
<dbReference type="GeneID" id="31363555"/>
<dbReference type="CDD" id="cd13132">
    <property type="entry name" value="MATE_eukaryotic"/>
    <property type="match status" value="1"/>
</dbReference>
<organism evidence="8 9">
    <name type="scientific">Heterostelium pallidum (strain ATCC 26659 / Pp 5 / PN500)</name>
    <name type="common">Cellular slime mold</name>
    <name type="synonym">Polysphondylium pallidum</name>
    <dbReference type="NCBI Taxonomy" id="670386"/>
    <lineage>
        <taxon>Eukaryota</taxon>
        <taxon>Amoebozoa</taxon>
        <taxon>Evosea</taxon>
        <taxon>Eumycetozoa</taxon>
        <taxon>Dictyostelia</taxon>
        <taxon>Acytosteliales</taxon>
        <taxon>Acytosteliaceae</taxon>
        <taxon>Heterostelium</taxon>
    </lineage>
</organism>
<evidence type="ECO:0000256" key="3">
    <source>
        <dbReference type="ARBA" id="ARBA00022692"/>
    </source>
</evidence>
<feature type="region of interest" description="Disordered" evidence="6">
    <location>
        <begin position="474"/>
        <end position="518"/>
    </location>
</feature>
<feature type="transmembrane region" description="Helical" evidence="7">
    <location>
        <begin position="296"/>
        <end position="321"/>
    </location>
</feature>
<keyword evidence="3 7" id="KW-0812">Transmembrane</keyword>
<dbReference type="NCBIfam" id="TIGR00797">
    <property type="entry name" value="matE"/>
    <property type="match status" value="1"/>
</dbReference>
<sequence length="585" mass="64380">MNPLENTADLLKKQVDRSKSILRESKDEIILLLNWSWPILIANILNNVAYLIINMVFVGHVGEQQLAGVALGNTFTFATSAIAIGALNAMDTLISQSFGAKNYTLISLTVQHAMIISFGCCVFVNAIWLATKPILLVLHQDPVVSEYARQYVYGMIPGLYFGTFLTILQKYLQAQGIMKPSIIVGVVLNIFNAILNFFLVHGFGLYEGMGVVGSALSTSIAKFAACVSLLVYIIVFKLYKQPIRTWYGFSRESLRWQPIKEFLTLGIPAGLQMAFEGCGFEILTILAGLFDAVSLAAHSIAMNFTLLTFMMPFSLSIALSVRIGQLLGARQPDAAKRATRISLGMAICTMLVVSIIQLSARKYIGSIYSEDQQVRLLVSKILPISALYQMFDGYQTMCQGVIRGIGRNHIGAIANFVAFYVIGLPFSCVFAFVIMHKVYGLWWGLCIGLATAALSLGFYVARINWHEEMKKALERTGSSEESSVEEGEAGDLIKRRTATGEHKESSDEDDSSSTATNTISDDKVLLGSSVNDLKRSIALEEYHDNESTNADLSINNNNNSINNIVLTSNFDQSTDNDDDEDEDLL</sequence>
<dbReference type="InParanoid" id="D3BIJ6"/>
<feature type="transmembrane region" description="Helical" evidence="7">
    <location>
        <begin position="441"/>
        <end position="461"/>
    </location>
</feature>
<dbReference type="OMA" id="EFWILLK"/>
<feature type="transmembrane region" description="Helical" evidence="7">
    <location>
        <begin position="412"/>
        <end position="435"/>
    </location>
</feature>
<feature type="compositionally biased region" description="Basic and acidic residues" evidence="6">
    <location>
        <begin position="491"/>
        <end position="505"/>
    </location>
</feature>
<evidence type="ECO:0000256" key="7">
    <source>
        <dbReference type="SAM" id="Phobius"/>
    </source>
</evidence>
<comment type="similarity">
    <text evidence="2">Belongs to the multi antimicrobial extrusion (MATE) (TC 2.A.66.1) family.</text>
</comment>